<dbReference type="SMART" id="SM01179">
    <property type="entry name" value="DUF862"/>
    <property type="match status" value="1"/>
</dbReference>
<evidence type="ECO:0000256" key="2">
    <source>
        <dbReference type="ARBA" id="ARBA00022670"/>
    </source>
</evidence>
<dbReference type="AlphaFoldDB" id="A0A090LGG4"/>
<gene>
    <name evidence="5 7 8" type="ORF">SRAE_2000352200</name>
</gene>
<dbReference type="Pfam" id="PF05903">
    <property type="entry name" value="Peptidase_C97"/>
    <property type="match status" value="1"/>
</dbReference>
<dbReference type="InterPro" id="IPR008580">
    <property type="entry name" value="PPPDE_dom"/>
</dbReference>
<evidence type="ECO:0000313" key="8">
    <source>
        <dbReference type="WormBase" id="SRAE_2000352200"/>
    </source>
</evidence>
<dbReference type="Gene3D" id="3.90.1720.30">
    <property type="entry name" value="PPPDE domains"/>
    <property type="match status" value="1"/>
</dbReference>
<accession>A0A090LGG4</accession>
<keyword evidence="3" id="KW-0378">Hydrolase</keyword>
<dbReference type="STRING" id="34506.A0A090LGG4"/>
<name>A0A090LGG4_STRRB</name>
<protein>
    <submittedName>
        <fullName evidence="5 7">Desumoylating isopeptidase 2</fullName>
    </submittedName>
</protein>
<dbReference type="PANTHER" id="PTHR12378:SF80">
    <property type="entry name" value="IP06716P-RELATED"/>
    <property type="match status" value="1"/>
</dbReference>
<dbReference type="InterPro" id="IPR042266">
    <property type="entry name" value="PPPDE_sf"/>
</dbReference>
<evidence type="ECO:0000259" key="4">
    <source>
        <dbReference type="PROSITE" id="PS51858"/>
    </source>
</evidence>
<sequence>MPEEQVILNIYRLDLQGIWKKAGIYHTGVEVYGREFMFGGHSENKTGITSVKPKHACEYNNIFIFKKCISMGTTKYDKKTIYRVIDQLGKQFSGVNYHLLKKNCNNFSDEFCKRIIGKGIPKKYNRIARIINAIPLFYNFFSEQRFTFRNTDISIDNISNKLNVQKNEKTTCSIIKNQTKSDENSVTKLLRKKNDKAGVLLKCKKSKFQKNKRRLLVKLQSNVSRSKIFKKEKYERLINYFKKTVNCIENNLY</sequence>
<reference evidence="7" key="2">
    <citation type="submission" date="2020-12" db="UniProtKB">
        <authorList>
            <consortium name="WormBaseParasite"/>
        </authorList>
    </citation>
    <scope>IDENTIFICATION</scope>
</reference>
<feature type="domain" description="PPPDE" evidence="4">
    <location>
        <begin position="4"/>
        <end position="142"/>
    </location>
</feature>
<dbReference type="CTD" id="36381237"/>
<dbReference type="WBParaSite" id="SRAE_2000352200.1">
    <property type="protein sequence ID" value="SRAE_2000352200.1"/>
    <property type="gene ID" value="WBGene00263744"/>
</dbReference>
<evidence type="ECO:0000313" key="7">
    <source>
        <dbReference type="WBParaSite" id="SRAE_2000352200.1"/>
    </source>
</evidence>
<keyword evidence="6" id="KW-1185">Reference proteome</keyword>
<dbReference type="GeneID" id="36381237"/>
<organism evidence="5">
    <name type="scientific">Strongyloides ratti</name>
    <name type="common">Parasitic roundworm</name>
    <dbReference type="NCBI Taxonomy" id="34506"/>
    <lineage>
        <taxon>Eukaryota</taxon>
        <taxon>Metazoa</taxon>
        <taxon>Ecdysozoa</taxon>
        <taxon>Nematoda</taxon>
        <taxon>Chromadorea</taxon>
        <taxon>Rhabditida</taxon>
        <taxon>Tylenchina</taxon>
        <taxon>Panagrolaimomorpha</taxon>
        <taxon>Strongyloidoidea</taxon>
        <taxon>Strongyloididae</taxon>
        <taxon>Strongyloides</taxon>
    </lineage>
</organism>
<evidence type="ECO:0000313" key="6">
    <source>
        <dbReference type="Proteomes" id="UP000035682"/>
    </source>
</evidence>
<dbReference type="PROSITE" id="PS51858">
    <property type="entry name" value="PPPDE"/>
    <property type="match status" value="1"/>
</dbReference>
<evidence type="ECO:0000313" key="5">
    <source>
        <dbReference type="EMBL" id="CEF68867.1"/>
    </source>
</evidence>
<dbReference type="PANTHER" id="PTHR12378">
    <property type="entry name" value="DESUMOYLATING ISOPEPTIDASE"/>
    <property type="match status" value="1"/>
</dbReference>
<proteinExistence type="inferred from homology"/>
<dbReference type="Proteomes" id="UP000035682">
    <property type="component" value="Unplaced"/>
</dbReference>
<dbReference type="GO" id="GO:0101005">
    <property type="term" value="F:deubiquitinase activity"/>
    <property type="evidence" value="ECO:0007669"/>
    <property type="project" value="TreeGrafter"/>
</dbReference>
<evidence type="ECO:0000256" key="1">
    <source>
        <dbReference type="ARBA" id="ARBA00008140"/>
    </source>
</evidence>
<dbReference type="GO" id="GO:0016579">
    <property type="term" value="P:protein deubiquitination"/>
    <property type="evidence" value="ECO:0007669"/>
    <property type="project" value="TreeGrafter"/>
</dbReference>
<keyword evidence="2" id="KW-0645">Protease</keyword>
<dbReference type="WormBase" id="SRAE_2000352200">
    <property type="protein sequence ID" value="SRP05594"/>
    <property type="gene ID" value="WBGene00263744"/>
</dbReference>
<dbReference type="EMBL" id="LN609529">
    <property type="protein sequence ID" value="CEF68867.1"/>
    <property type="molecule type" value="Genomic_DNA"/>
</dbReference>
<reference evidence="5 6" key="1">
    <citation type="submission" date="2014-09" db="EMBL/GenBank/DDBJ databases">
        <authorList>
            <person name="Martin A.A."/>
        </authorList>
    </citation>
    <scope>NUCLEOTIDE SEQUENCE</scope>
    <source>
        <strain evidence="6">ED321</strain>
        <strain evidence="5">ED321 Heterogonic</strain>
    </source>
</reference>
<comment type="similarity">
    <text evidence="1">Belongs to the DeSI family.</text>
</comment>
<dbReference type="GO" id="GO:0006508">
    <property type="term" value="P:proteolysis"/>
    <property type="evidence" value="ECO:0007669"/>
    <property type="project" value="UniProtKB-KW"/>
</dbReference>
<dbReference type="RefSeq" id="XP_024508067.1">
    <property type="nucleotide sequence ID" value="XM_024654724.1"/>
</dbReference>
<evidence type="ECO:0000256" key="3">
    <source>
        <dbReference type="ARBA" id="ARBA00022801"/>
    </source>
</evidence>
<dbReference type="OrthoDB" id="412286at2759"/>